<dbReference type="Proteomes" id="UP000280417">
    <property type="component" value="Unassembled WGS sequence"/>
</dbReference>
<dbReference type="Pfam" id="PF01225">
    <property type="entry name" value="Mur_ligase"/>
    <property type="match status" value="1"/>
</dbReference>
<dbReference type="InterPro" id="IPR005758">
    <property type="entry name" value="UDP-N-AcMur_Ala_ligase_MurC"/>
</dbReference>
<dbReference type="SUPFAM" id="SSF53244">
    <property type="entry name" value="MurD-like peptide ligases, peptide-binding domain"/>
    <property type="match status" value="1"/>
</dbReference>
<evidence type="ECO:0000256" key="4">
    <source>
        <dbReference type="ARBA" id="ARBA00022490"/>
    </source>
</evidence>
<dbReference type="Pfam" id="PF08245">
    <property type="entry name" value="Mur_ligase_M"/>
    <property type="match status" value="1"/>
</dbReference>
<keyword evidence="10 14" id="KW-0573">Peptidoglycan synthesis</keyword>
<dbReference type="InterPro" id="IPR000713">
    <property type="entry name" value="Mur_ligase_N"/>
</dbReference>
<reference evidence="18 19" key="1">
    <citation type="submission" date="2018-06" db="EMBL/GenBank/DDBJ databases">
        <title>Extensive metabolic versatility and redundancy in microbially diverse, dynamic hydrothermal sediments.</title>
        <authorList>
            <person name="Dombrowski N."/>
            <person name="Teske A."/>
            <person name="Baker B.J."/>
        </authorList>
    </citation>
    <scope>NUCLEOTIDE SEQUENCE [LARGE SCALE GENOMIC DNA]</scope>
    <source>
        <strain evidence="18">B3_G15</strain>
    </source>
</reference>
<keyword evidence="7 14" id="KW-0547">Nucleotide-binding</keyword>
<dbReference type="GO" id="GO:0009252">
    <property type="term" value="P:peptidoglycan biosynthetic process"/>
    <property type="evidence" value="ECO:0007669"/>
    <property type="project" value="UniProtKB-UniRule"/>
</dbReference>
<dbReference type="EC" id="6.3.2.8" evidence="3 14"/>
<dbReference type="GO" id="GO:0008763">
    <property type="term" value="F:UDP-N-acetylmuramate-L-alanine ligase activity"/>
    <property type="evidence" value="ECO:0007669"/>
    <property type="project" value="UniProtKB-UniRule"/>
</dbReference>
<dbReference type="GO" id="GO:0071555">
    <property type="term" value="P:cell wall organization"/>
    <property type="evidence" value="ECO:0007669"/>
    <property type="project" value="UniProtKB-KW"/>
</dbReference>
<dbReference type="Gene3D" id="3.40.1190.10">
    <property type="entry name" value="Mur-like, catalytic domain"/>
    <property type="match status" value="1"/>
</dbReference>
<evidence type="ECO:0000256" key="1">
    <source>
        <dbReference type="ARBA" id="ARBA00004496"/>
    </source>
</evidence>
<dbReference type="Gene3D" id="3.90.190.20">
    <property type="entry name" value="Mur ligase, C-terminal domain"/>
    <property type="match status" value="1"/>
</dbReference>
<dbReference type="InterPro" id="IPR036565">
    <property type="entry name" value="Mur-like_cat_sf"/>
</dbReference>
<keyword evidence="11 14" id="KW-0131">Cell cycle</keyword>
<feature type="domain" description="Mur ligase C-terminal" evidence="16">
    <location>
        <begin position="308"/>
        <end position="437"/>
    </location>
</feature>
<comment type="subcellular location">
    <subcellularLocation>
        <location evidence="1 14">Cytoplasm</location>
    </subcellularLocation>
</comment>
<evidence type="ECO:0000256" key="5">
    <source>
        <dbReference type="ARBA" id="ARBA00022598"/>
    </source>
</evidence>
<evidence type="ECO:0000259" key="15">
    <source>
        <dbReference type="Pfam" id="PF01225"/>
    </source>
</evidence>
<evidence type="ECO:0000313" key="18">
    <source>
        <dbReference type="EMBL" id="RLE14010.1"/>
    </source>
</evidence>
<evidence type="ECO:0000256" key="13">
    <source>
        <dbReference type="ARBA" id="ARBA00047833"/>
    </source>
</evidence>
<keyword evidence="12 14" id="KW-0961">Cell wall biogenesis/degradation</keyword>
<dbReference type="Pfam" id="PF02875">
    <property type="entry name" value="Mur_ligase_C"/>
    <property type="match status" value="1"/>
</dbReference>
<evidence type="ECO:0000256" key="2">
    <source>
        <dbReference type="ARBA" id="ARBA00004752"/>
    </source>
</evidence>
<dbReference type="NCBIfam" id="TIGR01082">
    <property type="entry name" value="murC"/>
    <property type="match status" value="1"/>
</dbReference>
<evidence type="ECO:0000256" key="7">
    <source>
        <dbReference type="ARBA" id="ARBA00022741"/>
    </source>
</evidence>
<dbReference type="GO" id="GO:0051301">
    <property type="term" value="P:cell division"/>
    <property type="evidence" value="ECO:0007669"/>
    <property type="project" value="UniProtKB-KW"/>
</dbReference>
<feature type="domain" description="Mur ligase central" evidence="17">
    <location>
        <begin position="105"/>
        <end position="285"/>
    </location>
</feature>
<dbReference type="GO" id="GO:0005737">
    <property type="term" value="C:cytoplasm"/>
    <property type="evidence" value="ECO:0007669"/>
    <property type="project" value="UniProtKB-SubCell"/>
</dbReference>
<name>A0A662DE16_UNCAE</name>
<dbReference type="UniPathway" id="UPA00219"/>
<keyword evidence="8 14" id="KW-0067">ATP-binding</keyword>
<dbReference type="GO" id="GO:0005524">
    <property type="term" value="F:ATP binding"/>
    <property type="evidence" value="ECO:0007669"/>
    <property type="project" value="UniProtKB-UniRule"/>
</dbReference>
<evidence type="ECO:0000256" key="12">
    <source>
        <dbReference type="ARBA" id="ARBA00023316"/>
    </source>
</evidence>
<keyword evidence="5 14" id="KW-0436">Ligase</keyword>
<dbReference type="InterPro" id="IPR013221">
    <property type="entry name" value="Mur_ligase_cen"/>
</dbReference>
<dbReference type="HAMAP" id="MF_00046">
    <property type="entry name" value="MurC"/>
    <property type="match status" value="1"/>
</dbReference>
<evidence type="ECO:0000256" key="3">
    <source>
        <dbReference type="ARBA" id="ARBA00012211"/>
    </source>
</evidence>
<dbReference type="InterPro" id="IPR004101">
    <property type="entry name" value="Mur_ligase_C"/>
</dbReference>
<evidence type="ECO:0000256" key="9">
    <source>
        <dbReference type="ARBA" id="ARBA00022960"/>
    </source>
</evidence>
<organism evidence="18 19">
    <name type="scientific">Aerophobetes bacterium</name>
    <dbReference type="NCBI Taxonomy" id="2030807"/>
    <lineage>
        <taxon>Bacteria</taxon>
        <taxon>Candidatus Aerophobota</taxon>
    </lineage>
</organism>
<evidence type="ECO:0000256" key="14">
    <source>
        <dbReference type="HAMAP-Rule" id="MF_00046"/>
    </source>
</evidence>
<accession>A0A662DE16</accession>
<feature type="domain" description="Mur ligase N-terminal catalytic" evidence="15">
    <location>
        <begin position="2"/>
        <end position="99"/>
    </location>
</feature>
<dbReference type="SUPFAM" id="SSF53623">
    <property type="entry name" value="MurD-like peptide ligases, catalytic domain"/>
    <property type="match status" value="1"/>
</dbReference>
<protein>
    <recommendedName>
        <fullName evidence="3 14">UDP-N-acetylmuramate--L-alanine ligase</fullName>
        <ecNumber evidence="3 14">6.3.2.8</ecNumber>
    </recommendedName>
    <alternativeName>
        <fullName evidence="14">UDP-N-acetylmuramoyl-L-alanine synthetase</fullName>
    </alternativeName>
</protein>
<dbReference type="PANTHER" id="PTHR43445">
    <property type="entry name" value="UDP-N-ACETYLMURAMATE--L-ALANINE LIGASE-RELATED"/>
    <property type="match status" value="1"/>
</dbReference>
<sequence>MHLHFVGVGGIGMSGLAKILLQSGYKVSGSDVKETEITQKLREQGAKIYKGHRKSHIEDADIVVFSSAISPDNPEIREAKKRDVPLISRGELVAQITNSKENIVIAGTHGKTTTTALVAELLINTGKDPTILIGGVLKKINSNSKLGKSRWAVIESDESDASFLFLHPYIAVLTNVEDDHLDFYGSPRNILQAFIKFADKIKSEGAGVVNLDDPALFYLLKKKKLRKRVLTFGLNSQADIWAEDIKLEKLGCRFKIGYGKNIMGEVKVPLPGLHNVYNCLATVGVGYLLGVDWIKIKKSLSSFKGVKRRLEKVGQIGKVPVFDDYAHHPTEIKATLAELKRLGRRLIVIFQPHRYTRTKLLLPCFLSAFDKADILILTPIYAASETPISGITGETLFKLLYKRRRLPTYYFSSKQKIINFVKNNLQENDIIVTIGAGDITSLSTQLILEFGK</sequence>
<comment type="caution">
    <text evidence="18">The sequence shown here is derived from an EMBL/GenBank/DDBJ whole genome shotgun (WGS) entry which is preliminary data.</text>
</comment>
<evidence type="ECO:0000256" key="8">
    <source>
        <dbReference type="ARBA" id="ARBA00022840"/>
    </source>
</evidence>
<keyword evidence="4 14" id="KW-0963">Cytoplasm</keyword>
<dbReference type="InterPro" id="IPR050061">
    <property type="entry name" value="MurCDEF_pg_biosynth"/>
</dbReference>
<evidence type="ECO:0000256" key="6">
    <source>
        <dbReference type="ARBA" id="ARBA00022618"/>
    </source>
</evidence>
<dbReference type="GO" id="GO:0008360">
    <property type="term" value="P:regulation of cell shape"/>
    <property type="evidence" value="ECO:0007669"/>
    <property type="project" value="UniProtKB-KW"/>
</dbReference>
<evidence type="ECO:0000313" key="19">
    <source>
        <dbReference type="Proteomes" id="UP000280417"/>
    </source>
</evidence>
<dbReference type="PANTHER" id="PTHR43445:SF3">
    <property type="entry name" value="UDP-N-ACETYLMURAMATE--L-ALANINE LIGASE"/>
    <property type="match status" value="1"/>
</dbReference>
<dbReference type="Gene3D" id="3.40.50.720">
    <property type="entry name" value="NAD(P)-binding Rossmann-like Domain"/>
    <property type="match status" value="1"/>
</dbReference>
<gene>
    <name evidence="14" type="primary">murC</name>
    <name evidence="18" type="ORF">DRJ04_03215</name>
</gene>
<proteinExistence type="inferred from homology"/>
<feature type="binding site" evidence="14">
    <location>
        <begin position="107"/>
        <end position="113"/>
    </location>
    <ligand>
        <name>ATP</name>
        <dbReference type="ChEBI" id="CHEBI:30616"/>
    </ligand>
</feature>
<keyword evidence="6 14" id="KW-0132">Cell division</keyword>
<evidence type="ECO:0000256" key="10">
    <source>
        <dbReference type="ARBA" id="ARBA00022984"/>
    </source>
</evidence>
<comment type="function">
    <text evidence="14">Cell wall formation.</text>
</comment>
<evidence type="ECO:0000259" key="16">
    <source>
        <dbReference type="Pfam" id="PF02875"/>
    </source>
</evidence>
<dbReference type="InterPro" id="IPR036615">
    <property type="entry name" value="Mur_ligase_C_dom_sf"/>
</dbReference>
<dbReference type="AlphaFoldDB" id="A0A662DE16"/>
<dbReference type="EMBL" id="QMQA01000065">
    <property type="protein sequence ID" value="RLE14010.1"/>
    <property type="molecule type" value="Genomic_DNA"/>
</dbReference>
<evidence type="ECO:0000256" key="11">
    <source>
        <dbReference type="ARBA" id="ARBA00023306"/>
    </source>
</evidence>
<evidence type="ECO:0000259" key="17">
    <source>
        <dbReference type="Pfam" id="PF08245"/>
    </source>
</evidence>
<comment type="pathway">
    <text evidence="2 14">Cell wall biogenesis; peptidoglycan biosynthesis.</text>
</comment>
<comment type="catalytic activity">
    <reaction evidence="13 14">
        <text>UDP-N-acetyl-alpha-D-muramate + L-alanine + ATP = UDP-N-acetyl-alpha-D-muramoyl-L-alanine + ADP + phosphate + H(+)</text>
        <dbReference type="Rhea" id="RHEA:23372"/>
        <dbReference type="ChEBI" id="CHEBI:15378"/>
        <dbReference type="ChEBI" id="CHEBI:30616"/>
        <dbReference type="ChEBI" id="CHEBI:43474"/>
        <dbReference type="ChEBI" id="CHEBI:57972"/>
        <dbReference type="ChEBI" id="CHEBI:70757"/>
        <dbReference type="ChEBI" id="CHEBI:83898"/>
        <dbReference type="ChEBI" id="CHEBI:456216"/>
        <dbReference type="EC" id="6.3.2.8"/>
    </reaction>
</comment>
<dbReference type="SUPFAM" id="SSF51984">
    <property type="entry name" value="MurCD N-terminal domain"/>
    <property type="match status" value="1"/>
</dbReference>
<comment type="similarity">
    <text evidence="14">Belongs to the MurCDEF family.</text>
</comment>
<keyword evidence="9 14" id="KW-0133">Cell shape</keyword>